<evidence type="ECO:0000313" key="1">
    <source>
        <dbReference type="EMBL" id="MDV6237545.1"/>
    </source>
</evidence>
<reference evidence="2" key="1">
    <citation type="submission" date="2017-07" db="EMBL/GenBank/DDBJ databases">
        <title>Leptospira spp. isolated from tropical soils.</title>
        <authorList>
            <person name="Thibeaux R."/>
            <person name="Iraola G."/>
            <person name="Ferres I."/>
            <person name="Bierque E."/>
            <person name="Girault D."/>
            <person name="Soupe-Gilbert M.-E."/>
            <person name="Picardeau M."/>
            <person name="Goarant C."/>
        </authorList>
    </citation>
    <scope>NUCLEOTIDE SEQUENCE [LARGE SCALE GENOMIC DNA]</scope>
    <source>
        <strain evidence="2">ATI7-C-A5</strain>
    </source>
</reference>
<name>A0A2N0BGI2_9LEPT</name>
<comment type="caution">
    <text evidence="2">The sequence shown here is derived from an EMBL/GenBank/DDBJ whole genome shotgun (WGS) entry which is preliminary data.</text>
</comment>
<evidence type="ECO:0000313" key="2">
    <source>
        <dbReference type="EMBL" id="PJZ92804.1"/>
    </source>
</evidence>
<dbReference type="EMBL" id="NPEF02000026">
    <property type="protein sequence ID" value="MDV6237545.1"/>
    <property type="molecule type" value="Genomic_DNA"/>
</dbReference>
<proteinExistence type="predicted"/>
<sequence>MKFKSLSERFTYVEKTSGKNTTELAAIFGVERRQYANYKAEKGTISDIQWDAFERETKFNRTWVSTGKGQMMIATSDDVLQKLGEEVQLLNKLKNLKLAVRLSQIPEDIPPSKLKLLQNLLDLYLETIK</sequence>
<dbReference type="RefSeq" id="WP_100748139.1">
    <property type="nucleotide sequence ID" value="NZ_NPEF02000026.1"/>
</dbReference>
<dbReference type="Proteomes" id="UP000232122">
    <property type="component" value="Unassembled WGS sequence"/>
</dbReference>
<accession>A0A2N0BGI2</accession>
<accession>A0A2N0B8C8</accession>
<dbReference type="EMBL" id="NPEF01000103">
    <property type="protein sequence ID" value="PJZ92804.1"/>
    <property type="molecule type" value="Genomic_DNA"/>
</dbReference>
<gene>
    <name evidence="1" type="ORF">CH379_018080</name>
    <name evidence="2" type="ORF">CH379_11125</name>
</gene>
<keyword evidence="3" id="KW-1185">Reference proteome</keyword>
<evidence type="ECO:0000313" key="3">
    <source>
        <dbReference type="Proteomes" id="UP000232122"/>
    </source>
</evidence>
<reference evidence="1" key="3">
    <citation type="submission" date="2023-10" db="EMBL/GenBank/DDBJ databases">
        <authorList>
            <person name="Picardeau M."/>
            <person name="Thibeaux R."/>
        </authorList>
    </citation>
    <scope>NUCLEOTIDE SEQUENCE</scope>
    <source>
        <strain evidence="1">ATI7-C-A5</strain>
    </source>
</reference>
<reference evidence="1 3" key="2">
    <citation type="journal article" date="2018" name="Microb. Genom.">
        <title>Deciphering the unexplored Leptospira diversity from soils uncovers genomic evolution to virulence.</title>
        <authorList>
            <person name="Thibeaux R."/>
            <person name="Iraola G."/>
            <person name="Ferres I."/>
            <person name="Bierque E."/>
            <person name="Girault D."/>
            <person name="Soupe-Gilbert M.E."/>
            <person name="Picardeau M."/>
            <person name="Goarant C."/>
        </authorList>
    </citation>
    <scope>NUCLEOTIDE SEQUENCE [LARGE SCALE GENOMIC DNA]</scope>
    <source>
        <strain evidence="1 3">ATI7-C-A5</strain>
    </source>
</reference>
<organism evidence="2">
    <name type="scientific">Leptospira ellisii</name>
    <dbReference type="NCBI Taxonomy" id="2023197"/>
    <lineage>
        <taxon>Bacteria</taxon>
        <taxon>Pseudomonadati</taxon>
        <taxon>Spirochaetota</taxon>
        <taxon>Spirochaetia</taxon>
        <taxon>Leptospirales</taxon>
        <taxon>Leptospiraceae</taxon>
        <taxon>Leptospira</taxon>
    </lineage>
</organism>
<protein>
    <submittedName>
        <fullName evidence="2">Uncharacterized protein</fullName>
    </submittedName>
</protein>
<dbReference type="AlphaFoldDB" id="A0A2N0BGI2"/>